<name>A0AAE2CY21_9LAMI</name>
<keyword evidence="2" id="KW-1185">Reference proteome</keyword>
<reference evidence="1" key="1">
    <citation type="submission" date="2020-06" db="EMBL/GenBank/DDBJ databases">
        <authorList>
            <person name="Li T."/>
            <person name="Hu X."/>
            <person name="Zhang T."/>
            <person name="Song X."/>
            <person name="Zhang H."/>
            <person name="Dai N."/>
            <person name="Sheng W."/>
            <person name="Hou X."/>
            <person name="Wei L."/>
        </authorList>
    </citation>
    <scope>NUCLEOTIDE SEQUENCE</scope>
    <source>
        <strain evidence="1">3651</strain>
        <tissue evidence="1">Leaf</tissue>
    </source>
</reference>
<sequence>MARTLRPLSHNLRRMHHLFYYRLRCIFVEHIPTRLFTVPLRTTSTYPRVWTGIMLYKGYTFASKTIIQGPLRPLRIQLHSKVLTNRPRRLLTVPIDWPNQGFHLVLLKALILSMSQVLQAPHYFGSDS</sequence>
<reference evidence="1" key="2">
    <citation type="journal article" date="2024" name="Plant">
        <title>Genomic evolution and insights into agronomic trait innovations of Sesamum species.</title>
        <authorList>
            <person name="Miao H."/>
            <person name="Wang L."/>
            <person name="Qu L."/>
            <person name="Liu H."/>
            <person name="Sun Y."/>
            <person name="Le M."/>
            <person name="Wang Q."/>
            <person name="Wei S."/>
            <person name="Zheng Y."/>
            <person name="Lin W."/>
            <person name="Duan Y."/>
            <person name="Cao H."/>
            <person name="Xiong S."/>
            <person name="Wang X."/>
            <person name="Wei L."/>
            <person name="Li C."/>
            <person name="Ma Q."/>
            <person name="Ju M."/>
            <person name="Zhao R."/>
            <person name="Li G."/>
            <person name="Mu C."/>
            <person name="Tian Q."/>
            <person name="Mei H."/>
            <person name="Zhang T."/>
            <person name="Gao T."/>
            <person name="Zhang H."/>
        </authorList>
    </citation>
    <scope>NUCLEOTIDE SEQUENCE</scope>
    <source>
        <strain evidence="1">3651</strain>
    </source>
</reference>
<dbReference type="EMBL" id="JACGWO010000001">
    <property type="protein sequence ID" value="KAK4438782.1"/>
    <property type="molecule type" value="Genomic_DNA"/>
</dbReference>
<dbReference type="Proteomes" id="UP001293254">
    <property type="component" value="Unassembled WGS sequence"/>
</dbReference>
<dbReference type="AlphaFoldDB" id="A0AAE2CY21"/>
<protein>
    <submittedName>
        <fullName evidence="1">Uncharacterized protein</fullName>
    </submittedName>
</protein>
<comment type="caution">
    <text evidence="1">The sequence shown here is derived from an EMBL/GenBank/DDBJ whole genome shotgun (WGS) entry which is preliminary data.</text>
</comment>
<proteinExistence type="predicted"/>
<gene>
    <name evidence="1" type="ORF">Salat_0212800</name>
</gene>
<evidence type="ECO:0000313" key="1">
    <source>
        <dbReference type="EMBL" id="KAK4438782.1"/>
    </source>
</evidence>
<evidence type="ECO:0000313" key="2">
    <source>
        <dbReference type="Proteomes" id="UP001293254"/>
    </source>
</evidence>
<accession>A0AAE2CY21</accession>
<organism evidence="1 2">
    <name type="scientific">Sesamum alatum</name>
    <dbReference type="NCBI Taxonomy" id="300844"/>
    <lineage>
        <taxon>Eukaryota</taxon>
        <taxon>Viridiplantae</taxon>
        <taxon>Streptophyta</taxon>
        <taxon>Embryophyta</taxon>
        <taxon>Tracheophyta</taxon>
        <taxon>Spermatophyta</taxon>
        <taxon>Magnoliopsida</taxon>
        <taxon>eudicotyledons</taxon>
        <taxon>Gunneridae</taxon>
        <taxon>Pentapetalae</taxon>
        <taxon>asterids</taxon>
        <taxon>lamiids</taxon>
        <taxon>Lamiales</taxon>
        <taxon>Pedaliaceae</taxon>
        <taxon>Sesamum</taxon>
    </lineage>
</organism>